<dbReference type="InterPro" id="IPR039708">
    <property type="entry name" value="MT1774/Rv1733c-like"/>
</dbReference>
<evidence type="ECO:0000313" key="2">
    <source>
        <dbReference type="EMBL" id="MFC4530754.1"/>
    </source>
</evidence>
<comment type="caution">
    <text evidence="2">The sequence shown here is derived from an EMBL/GenBank/DDBJ whole genome shotgun (WGS) entry which is preliminary data.</text>
</comment>
<gene>
    <name evidence="2" type="ORF">ACFO60_08250</name>
</gene>
<dbReference type="PANTHER" id="PTHR42305">
    <property type="entry name" value="MEMBRANE PROTEIN RV1733C-RELATED"/>
    <property type="match status" value="1"/>
</dbReference>
<keyword evidence="1" id="KW-0812">Transmembrane</keyword>
<reference evidence="3" key="1">
    <citation type="journal article" date="2019" name="Int. J. Syst. Evol. Microbiol.">
        <title>The Global Catalogue of Microorganisms (GCM) 10K type strain sequencing project: providing services to taxonomists for standard genome sequencing and annotation.</title>
        <authorList>
            <consortium name="The Broad Institute Genomics Platform"/>
            <consortium name="The Broad Institute Genome Sequencing Center for Infectious Disease"/>
            <person name="Wu L."/>
            <person name="Ma J."/>
        </authorList>
    </citation>
    <scope>NUCLEOTIDE SEQUENCE [LARGE SCALE GENOMIC DNA]</scope>
    <source>
        <strain evidence="3">CGMCC 4.7132</strain>
    </source>
</reference>
<evidence type="ECO:0000256" key="1">
    <source>
        <dbReference type="SAM" id="Phobius"/>
    </source>
</evidence>
<feature type="transmembrane region" description="Helical" evidence="1">
    <location>
        <begin position="151"/>
        <end position="171"/>
    </location>
</feature>
<dbReference type="PANTHER" id="PTHR42305:SF1">
    <property type="entry name" value="MEMBRANE PROTEIN RV1733C-RELATED"/>
    <property type="match status" value="1"/>
</dbReference>
<evidence type="ECO:0008006" key="4">
    <source>
        <dbReference type="Google" id="ProtNLM"/>
    </source>
</evidence>
<proteinExistence type="predicted"/>
<name>A0ABV9CCB8_9ACTN</name>
<keyword evidence="3" id="KW-1185">Reference proteome</keyword>
<evidence type="ECO:0000313" key="3">
    <source>
        <dbReference type="Proteomes" id="UP001596004"/>
    </source>
</evidence>
<keyword evidence="1" id="KW-1133">Transmembrane helix</keyword>
<dbReference type="Proteomes" id="UP001596004">
    <property type="component" value="Unassembled WGS sequence"/>
</dbReference>
<dbReference type="RefSeq" id="WP_380838804.1">
    <property type="nucleotide sequence ID" value="NZ_JBHSFP010000004.1"/>
</dbReference>
<keyword evidence="1" id="KW-0472">Membrane</keyword>
<sequence>MRSLARWTMRCARRYRFDRNPLRRRSDRIEGVAVLVTLLALLISLWPAAIAAHVVYQRGLTAEREEPVLRKHVTAVLLENAASTSTVSSQGAVLGIKAKVRWYTPDGRPHTEVMAVPAQAKAGTALEMWVDSAGRPAAAPRTHPQTLADSVVAGFGVMAGAAGILFLNLALVRWLLDRRRYAEWDDDWAALHRRWRRPRRS</sequence>
<accession>A0ABV9CCB8</accession>
<protein>
    <recommendedName>
        <fullName evidence="4">DUF3592 domain-containing protein</fullName>
    </recommendedName>
</protein>
<organism evidence="2 3">
    <name type="scientific">Sphaerisporangium dianthi</name>
    <dbReference type="NCBI Taxonomy" id="1436120"/>
    <lineage>
        <taxon>Bacteria</taxon>
        <taxon>Bacillati</taxon>
        <taxon>Actinomycetota</taxon>
        <taxon>Actinomycetes</taxon>
        <taxon>Streptosporangiales</taxon>
        <taxon>Streptosporangiaceae</taxon>
        <taxon>Sphaerisporangium</taxon>
    </lineage>
</organism>
<dbReference type="EMBL" id="JBHSFP010000004">
    <property type="protein sequence ID" value="MFC4530754.1"/>
    <property type="molecule type" value="Genomic_DNA"/>
</dbReference>